<dbReference type="EMBL" id="KV918824">
    <property type="protein sequence ID" value="OSX77921.1"/>
    <property type="molecule type" value="Genomic_DNA"/>
</dbReference>
<feature type="compositionally biased region" description="Pro residues" evidence="1">
    <location>
        <begin position="1"/>
        <end position="10"/>
    </location>
</feature>
<feature type="region of interest" description="Disordered" evidence="1">
    <location>
        <begin position="1"/>
        <end position="20"/>
    </location>
</feature>
<reference evidence="2 3" key="1">
    <citation type="submission" date="2017-03" db="EMBL/GenBank/DDBJ databases">
        <title>WGS assembly of Porphyra umbilicalis.</title>
        <authorList>
            <person name="Brawley S.H."/>
            <person name="Blouin N.A."/>
            <person name="Ficko-Blean E."/>
            <person name="Wheeler G.L."/>
            <person name="Lohr M."/>
            <person name="Goodson H.V."/>
            <person name="Jenkins J.W."/>
            <person name="Blaby-Haas C.E."/>
            <person name="Helliwell K.E."/>
            <person name="Chan C."/>
            <person name="Marriage T."/>
            <person name="Bhattacharya D."/>
            <person name="Klein A.S."/>
            <person name="Badis Y."/>
            <person name="Brodie J."/>
            <person name="Cao Y."/>
            <person name="Collen J."/>
            <person name="Dittami S.M."/>
            <person name="Gachon C.M."/>
            <person name="Green B.R."/>
            <person name="Karpowicz S."/>
            <person name="Kim J.W."/>
            <person name="Kudahl U."/>
            <person name="Lin S."/>
            <person name="Michel G."/>
            <person name="Mittag M."/>
            <person name="Olson B.J."/>
            <person name="Pangilinan J."/>
            <person name="Peng Y."/>
            <person name="Qiu H."/>
            <person name="Shu S."/>
            <person name="Singer J.T."/>
            <person name="Smith A.G."/>
            <person name="Sprecher B.N."/>
            <person name="Wagner V."/>
            <person name="Wang W."/>
            <person name="Wang Z.-Y."/>
            <person name="Yan J."/>
            <person name="Yarish C."/>
            <person name="Zoeuner-Riek S."/>
            <person name="Zhuang Y."/>
            <person name="Zou Y."/>
            <person name="Lindquist E.A."/>
            <person name="Grimwood J."/>
            <person name="Barry K."/>
            <person name="Rokhsar D.S."/>
            <person name="Schmutz J."/>
            <person name="Stiller J.W."/>
            <person name="Grossman A.R."/>
            <person name="Prochnik S.E."/>
        </authorList>
    </citation>
    <scope>NUCLEOTIDE SEQUENCE [LARGE SCALE GENOMIC DNA]</scope>
    <source>
        <strain evidence="2">4086291</strain>
    </source>
</reference>
<protein>
    <submittedName>
        <fullName evidence="2">Uncharacterized protein</fullName>
    </submittedName>
</protein>
<feature type="compositionally biased region" description="Pro residues" evidence="1">
    <location>
        <begin position="69"/>
        <end position="82"/>
    </location>
</feature>
<accession>A0A1X6PAJ8</accession>
<feature type="compositionally biased region" description="Basic residues" evidence="1">
    <location>
        <begin position="236"/>
        <end position="245"/>
    </location>
</feature>
<name>A0A1X6PAJ8_PORUM</name>
<proteinExistence type="predicted"/>
<organism evidence="2 3">
    <name type="scientific">Porphyra umbilicalis</name>
    <name type="common">Purple laver</name>
    <name type="synonym">Red alga</name>
    <dbReference type="NCBI Taxonomy" id="2786"/>
    <lineage>
        <taxon>Eukaryota</taxon>
        <taxon>Rhodophyta</taxon>
        <taxon>Bangiophyceae</taxon>
        <taxon>Bangiales</taxon>
        <taxon>Bangiaceae</taxon>
        <taxon>Porphyra</taxon>
    </lineage>
</organism>
<feature type="compositionally biased region" description="Low complexity" evidence="1">
    <location>
        <begin position="200"/>
        <end position="211"/>
    </location>
</feature>
<evidence type="ECO:0000256" key="1">
    <source>
        <dbReference type="SAM" id="MobiDB-lite"/>
    </source>
</evidence>
<feature type="region of interest" description="Disordered" evidence="1">
    <location>
        <begin position="179"/>
        <end position="245"/>
    </location>
</feature>
<feature type="compositionally biased region" description="Basic residues" evidence="1">
    <location>
        <begin position="111"/>
        <end position="123"/>
    </location>
</feature>
<evidence type="ECO:0000313" key="2">
    <source>
        <dbReference type="EMBL" id="OSX77921.1"/>
    </source>
</evidence>
<evidence type="ECO:0000313" key="3">
    <source>
        <dbReference type="Proteomes" id="UP000218209"/>
    </source>
</evidence>
<feature type="compositionally biased region" description="Low complexity" evidence="1">
    <location>
        <begin position="124"/>
        <end position="133"/>
    </location>
</feature>
<sequence>MEHGPAPVPPRTCLSPPRPRRFGVTLAMVLRPPLTRRRWRQRRCRLPRTPSAATRCHAAGCARSTPARRGPPPHATSSPPRPVAAGARATHRRGALPPPPPTTAVGAPRSPPRRRPYGRRRAAHTAPARHAAPVDGWRPHAPRTPPAADGGRRATRRTASPPGGAVAAAAAAAAAAVAGSRRQTAVRRSVAPARPPPPRGRGACAAGGRAAVQRRGRRWRRDGGAPRASRCPAPWPRRRRRRPWKGGREGWWTPRNATSLRRRGEGPAGEARCHHTVWGARAGNAACAPPPPPSGAFGTSGVIRRLERRTVATRRWLT</sequence>
<keyword evidence="3" id="KW-1185">Reference proteome</keyword>
<gene>
    <name evidence="2" type="ORF">BU14_0127s0019</name>
</gene>
<dbReference type="AlphaFoldDB" id="A0A1X6PAJ8"/>
<dbReference type="Proteomes" id="UP000218209">
    <property type="component" value="Unassembled WGS sequence"/>
</dbReference>
<feature type="region of interest" description="Disordered" evidence="1">
    <location>
        <begin position="41"/>
        <end position="165"/>
    </location>
</feature>